<dbReference type="InterPro" id="IPR036071">
    <property type="entry name" value="AMMECR1_dom_sf"/>
</dbReference>
<dbReference type="NCBIfam" id="TIGR00296">
    <property type="entry name" value="TIGR00296 family protein"/>
    <property type="match status" value="1"/>
</dbReference>
<dbReference type="InterPro" id="IPR002733">
    <property type="entry name" value="AMMECR1_domain"/>
</dbReference>
<dbReference type="OMA" id="LFITWNK"/>
<dbReference type="GeneID" id="5887674"/>
<dbReference type="RefSeq" id="XP_001742035.1">
    <property type="nucleotide sequence ID" value="XM_001741983.1"/>
</dbReference>
<accession>A9UNN6</accession>
<dbReference type="PANTHER" id="PTHR13016">
    <property type="entry name" value="AMMECR1 HOMOLOG"/>
    <property type="match status" value="1"/>
</dbReference>
<evidence type="ECO:0000313" key="2">
    <source>
        <dbReference type="EMBL" id="EDQ92273.1"/>
    </source>
</evidence>
<organism evidence="2 3">
    <name type="scientific">Monosiga brevicollis</name>
    <name type="common">Choanoflagellate</name>
    <dbReference type="NCBI Taxonomy" id="81824"/>
    <lineage>
        <taxon>Eukaryota</taxon>
        <taxon>Choanoflagellata</taxon>
        <taxon>Craspedida</taxon>
        <taxon>Salpingoecidae</taxon>
        <taxon>Monosiga</taxon>
    </lineage>
</organism>
<dbReference type="PROSITE" id="PS51112">
    <property type="entry name" value="AMMECR1"/>
    <property type="match status" value="1"/>
</dbReference>
<dbReference type="Gene3D" id="3.30.700.20">
    <property type="entry name" value="Hypothetical protein ph0010, domain 1"/>
    <property type="match status" value="1"/>
</dbReference>
<gene>
    <name evidence="2" type="primary">Mbre_AMMECR1</name>
    <name evidence="2" type="ORF">MONBRDRAFT_30703</name>
</gene>
<dbReference type="KEGG" id="mbr:MONBRDRAFT_30703"/>
<dbReference type="Proteomes" id="UP000001357">
    <property type="component" value="Unassembled WGS sequence"/>
</dbReference>
<dbReference type="EMBL" id="CH991543">
    <property type="protein sequence ID" value="EDQ92273.1"/>
    <property type="molecule type" value="Genomic_DNA"/>
</dbReference>
<dbReference type="PANTHER" id="PTHR13016:SF0">
    <property type="entry name" value="AMME SYNDROME CANDIDATE GENE 1 PROTEIN"/>
    <property type="match status" value="1"/>
</dbReference>
<dbReference type="FunCoup" id="A9UNN6">
    <property type="interactions" value="1599"/>
</dbReference>
<evidence type="ECO:0000313" key="3">
    <source>
        <dbReference type="Proteomes" id="UP000001357"/>
    </source>
</evidence>
<evidence type="ECO:0000259" key="1">
    <source>
        <dbReference type="PROSITE" id="PS51112"/>
    </source>
</evidence>
<dbReference type="InterPro" id="IPR027485">
    <property type="entry name" value="AMMECR1_N"/>
</dbReference>
<dbReference type="AlphaFoldDB" id="A9UNN6"/>
<dbReference type="InParanoid" id="A9UNN6"/>
<dbReference type="Pfam" id="PF01871">
    <property type="entry name" value="AMMECR1"/>
    <property type="match status" value="1"/>
</dbReference>
<name>A9UNN6_MONBE</name>
<protein>
    <submittedName>
        <fullName evidence="2">AMME syndrome candidate gene 1</fullName>
    </submittedName>
</protein>
<dbReference type="SUPFAM" id="SSF143447">
    <property type="entry name" value="AMMECR1-like"/>
    <property type="match status" value="1"/>
</dbReference>
<dbReference type="InterPro" id="IPR023473">
    <property type="entry name" value="AMMECR1"/>
</dbReference>
<dbReference type="eggNOG" id="KOG3274">
    <property type="taxonomic scope" value="Eukaryota"/>
</dbReference>
<feature type="domain" description="AMMECR1" evidence="1">
    <location>
        <begin position="1"/>
        <end position="193"/>
    </location>
</feature>
<keyword evidence="3" id="KW-1185">Reference proteome</keyword>
<dbReference type="Gene3D" id="3.30.1490.150">
    <property type="entry name" value="Hypothetical protein ph0010, domain 2"/>
    <property type="match status" value="1"/>
</dbReference>
<reference evidence="2 3" key="1">
    <citation type="journal article" date="2008" name="Nature">
        <title>The genome of the choanoflagellate Monosiga brevicollis and the origin of metazoans.</title>
        <authorList>
            <consortium name="JGI Sequencing"/>
            <person name="King N."/>
            <person name="Westbrook M.J."/>
            <person name="Young S.L."/>
            <person name="Kuo A."/>
            <person name="Abedin M."/>
            <person name="Chapman J."/>
            <person name="Fairclough S."/>
            <person name="Hellsten U."/>
            <person name="Isogai Y."/>
            <person name="Letunic I."/>
            <person name="Marr M."/>
            <person name="Pincus D."/>
            <person name="Putnam N."/>
            <person name="Rokas A."/>
            <person name="Wright K.J."/>
            <person name="Zuzow R."/>
            <person name="Dirks W."/>
            <person name="Good M."/>
            <person name="Goodstein D."/>
            <person name="Lemons D."/>
            <person name="Li W."/>
            <person name="Lyons J.B."/>
            <person name="Morris A."/>
            <person name="Nichols S."/>
            <person name="Richter D.J."/>
            <person name="Salamov A."/>
            <person name="Bork P."/>
            <person name="Lim W.A."/>
            <person name="Manning G."/>
            <person name="Miller W.T."/>
            <person name="McGinnis W."/>
            <person name="Shapiro H."/>
            <person name="Tjian R."/>
            <person name="Grigoriev I.V."/>
            <person name="Rokhsar D."/>
        </authorList>
    </citation>
    <scope>NUCLEOTIDE SEQUENCE [LARGE SCALE GENOMIC DNA]</scope>
    <source>
        <strain evidence="3">MX1 / ATCC 50154</strain>
    </source>
</reference>
<dbReference type="STRING" id="81824.A9UNN6"/>
<sequence length="196" mass="21990">MDVEAYCAFCFDVLAWKLEQAGQPTPPSSTAGQSCPLFVTWKKWSSKHQEYDLRGCIGTFAAQPLAEGLQTFTCSSAFRDSRFPPIRADELPALQCGVSLLTNFTPGADYLDWEVGRHGIWIEFPLGRDTTTATYLPEVAAEQGWTKEEAIQSLLRKGGHRGPITPELLQAIKLTRYESQKASLNYDDWKRRRATP</sequence>
<proteinExistence type="predicted"/>